<dbReference type="EMBL" id="CAUOFW020004725">
    <property type="protein sequence ID" value="CAK9167001.1"/>
    <property type="molecule type" value="Genomic_DNA"/>
</dbReference>
<name>A0ABC8TC67_9AQUA</name>
<comment type="caution">
    <text evidence="2">The sequence shown here is derived from an EMBL/GenBank/DDBJ whole genome shotgun (WGS) entry which is preliminary data.</text>
</comment>
<feature type="compositionally biased region" description="Low complexity" evidence="1">
    <location>
        <begin position="13"/>
        <end position="23"/>
    </location>
</feature>
<sequence length="70" mass="7212">MESNPVTTAKSTSVDSSSPSPVDIFDGNSSPQKIENTPVTTAEAPNGDSLSSVAGAEQVIHALVSTNYKF</sequence>
<evidence type="ECO:0000256" key="1">
    <source>
        <dbReference type="SAM" id="MobiDB-lite"/>
    </source>
</evidence>
<dbReference type="Proteomes" id="UP001642360">
    <property type="component" value="Unassembled WGS sequence"/>
</dbReference>
<keyword evidence="3" id="KW-1185">Reference proteome</keyword>
<reference evidence="2 3" key="1">
    <citation type="submission" date="2024-02" db="EMBL/GenBank/DDBJ databases">
        <authorList>
            <person name="Vignale AGUSTIN F."/>
            <person name="Sosa J E."/>
            <person name="Modenutti C."/>
        </authorList>
    </citation>
    <scope>NUCLEOTIDE SEQUENCE [LARGE SCALE GENOMIC DNA]</scope>
</reference>
<feature type="region of interest" description="Disordered" evidence="1">
    <location>
        <begin position="1"/>
        <end position="51"/>
    </location>
</feature>
<evidence type="ECO:0000313" key="3">
    <source>
        <dbReference type="Proteomes" id="UP001642360"/>
    </source>
</evidence>
<gene>
    <name evidence="2" type="ORF">ILEXP_LOCUS36246</name>
</gene>
<proteinExistence type="predicted"/>
<evidence type="ECO:0000313" key="2">
    <source>
        <dbReference type="EMBL" id="CAK9167001.1"/>
    </source>
</evidence>
<organism evidence="2 3">
    <name type="scientific">Ilex paraguariensis</name>
    <name type="common">yerba mate</name>
    <dbReference type="NCBI Taxonomy" id="185542"/>
    <lineage>
        <taxon>Eukaryota</taxon>
        <taxon>Viridiplantae</taxon>
        <taxon>Streptophyta</taxon>
        <taxon>Embryophyta</taxon>
        <taxon>Tracheophyta</taxon>
        <taxon>Spermatophyta</taxon>
        <taxon>Magnoliopsida</taxon>
        <taxon>eudicotyledons</taxon>
        <taxon>Gunneridae</taxon>
        <taxon>Pentapetalae</taxon>
        <taxon>asterids</taxon>
        <taxon>campanulids</taxon>
        <taxon>Aquifoliales</taxon>
        <taxon>Aquifoliaceae</taxon>
        <taxon>Ilex</taxon>
    </lineage>
</organism>
<accession>A0ABC8TC67</accession>
<feature type="compositionally biased region" description="Polar residues" evidence="1">
    <location>
        <begin position="27"/>
        <end position="40"/>
    </location>
</feature>
<dbReference type="AlphaFoldDB" id="A0ABC8TC67"/>
<feature type="compositionally biased region" description="Polar residues" evidence="1">
    <location>
        <begin position="1"/>
        <end position="12"/>
    </location>
</feature>
<protein>
    <submittedName>
        <fullName evidence="2">Uncharacterized protein</fullName>
    </submittedName>
</protein>